<dbReference type="PANTHER" id="PTHR24348:SF22">
    <property type="entry name" value="NON-SPECIFIC SERINE_THREONINE PROTEIN KINASE"/>
    <property type="match status" value="1"/>
</dbReference>
<dbReference type="Gene3D" id="1.10.510.10">
    <property type="entry name" value="Transferase(Phosphotransferase) domain 1"/>
    <property type="match status" value="1"/>
</dbReference>
<dbReference type="GO" id="GO:0005829">
    <property type="term" value="C:cytosol"/>
    <property type="evidence" value="ECO:0007669"/>
    <property type="project" value="TreeGrafter"/>
</dbReference>
<evidence type="ECO:0000256" key="1">
    <source>
        <dbReference type="ARBA" id="ARBA00022679"/>
    </source>
</evidence>
<dbReference type="GO" id="GO:0005524">
    <property type="term" value="F:ATP binding"/>
    <property type="evidence" value="ECO:0007669"/>
    <property type="project" value="UniProtKB-KW"/>
</dbReference>
<dbReference type="OrthoDB" id="4062651at2759"/>
<dbReference type="GO" id="GO:0016020">
    <property type="term" value="C:membrane"/>
    <property type="evidence" value="ECO:0007669"/>
    <property type="project" value="TreeGrafter"/>
</dbReference>
<reference evidence="7" key="1">
    <citation type="submission" date="2021-02" db="EMBL/GenBank/DDBJ databases">
        <title>First Annotated Genome of the Yellow-green Alga Tribonema minus.</title>
        <authorList>
            <person name="Mahan K.M."/>
        </authorList>
    </citation>
    <scope>NUCLEOTIDE SEQUENCE</scope>
    <source>
        <strain evidence="7">UTEX B ZZ1240</strain>
    </source>
</reference>
<evidence type="ECO:0000313" key="7">
    <source>
        <dbReference type="EMBL" id="KAG5180991.1"/>
    </source>
</evidence>
<dbReference type="Proteomes" id="UP000664859">
    <property type="component" value="Unassembled WGS sequence"/>
</dbReference>
<dbReference type="GO" id="GO:0000045">
    <property type="term" value="P:autophagosome assembly"/>
    <property type="evidence" value="ECO:0007669"/>
    <property type="project" value="TreeGrafter"/>
</dbReference>
<dbReference type="InterPro" id="IPR008271">
    <property type="entry name" value="Ser/Thr_kinase_AS"/>
</dbReference>
<feature type="region of interest" description="Disordered" evidence="5">
    <location>
        <begin position="567"/>
        <end position="588"/>
    </location>
</feature>
<dbReference type="GO" id="GO:0004674">
    <property type="term" value="F:protein serine/threonine kinase activity"/>
    <property type="evidence" value="ECO:0007669"/>
    <property type="project" value="InterPro"/>
</dbReference>
<dbReference type="InterPro" id="IPR011009">
    <property type="entry name" value="Kinase-like_dom_sf"/>
</dbReference>
<sequence length="588" mass="62028">MDHKRPGSIRYTNTLAASPGNSGSGGSEGGIDPSDPLWGFNPLRRFGGLSMPLLLHFAGVSSGGSAPARQVLAKDREEELAAYLRYMVACVFPTTAHRPLAMTAAAALPPQAQALTLQLRPPPPLFPPPSSLPQHESEAMRPLAHFVGDSGSSSGAKLALAPELTPDAEHITNEERDERQGSGRHGVRQRWPVLGGVGIGAAGAAVLSRLQNKERSSGSPKAAAAAAAAPRCGAEVARSAGDGVLGELEVELGASEVEGRGEAWAWAQRLKLAPAHSKLHRFRFVKRLGRGSHGTTFLVRQESEALEEAMNEARLLSLVGSADGNKGHGVVTLHDFFMLTLAHKRVAYLELEYCGYGDVAALLQQRGHMKPLSAREIATISAGICEGLRQLHACDIIHRDIKPGNILLQHSSPTIASSSSSSSHAGQQQAAEVPASVVVKVADLGVGSRLSAAHPHTVNAAGTMPYMAPEVRKYLLGATVRYDTSCDIWAVGAIMYAMAVGNSDPQEPLTQRSAAVLADEITSKTGSEALGQAALRALQADPRARPKAQQLYTTLAAIAHELTPLQDRQHVSGAAHRRRPSGGVASRL</sequence>
<feature type="domain" description="Protein kinase" evidence="6">
    <location>
        <begin position="282"/>
        <end position="563"/>
    </location>
</feature>
<dbReference type="InterPro" id="IPR045269">
    <property type="entry name" value="Atg1-like"/>
</dbReference>
<proteinExistence type="predicted"/>
<gene>
    <name evidence="7" type="ORF">JKP88DRAFT_349337</name>
</gene>
<keyword evidence="1" id="KW-0808">Transferase</keyword>
<evidence type="ECO:0000256" key="2">
    <source>
        <dbReference type="ARBA" id="ARBA00022741"/>
    </source>
</evidence>
<keyword evidence="3 7" id="KW-0418">Kinase</keyword>
<evidence type="ECO:0000256" key="4">
    <source>
        <dbReference type="ARBA" id="ARBA00022840"/>
    </source>
</evidence>
<dbReference type="GO" id="GO:0005776">
    <property type="term" value="C:autophagosome"/>
    <property type="evidence" value="ECO:0007669"/>
    <property type="project" value="TreeGrafter"/>
</dbReference>
<evidence type="ECO:0000256" key="5">
    <source>
        <dbReference type="SAM" id="MobiDB-lite"/>
    </source>
</evidence>
<dbReference type="PROSITE" id="PS50011">
    <property type="entry name" value="PROTEIN_KINASE_DOM"/>
    <property type="match status" value="1"/>
</dbReference>
<dbReference type="EMBL" id="JAFCMP010000346">
    <property type="protein sequence ID" value="KAG5180991.1"/>
    <property type="molecule type" value="Genomic_DNA"/>
</dbReference>
<comment type="caution">
    <text evidence="7">The sequence shown here is derived from an EMBL/GenBank/DDBJ whole genome shotgun (WGS) entry which is preliminary data.</text>
</comment>
<evidence type="ECO:0000259" key="6">
    <source>
        <dbReference type="PROSITE" id="PS50011"/>
    </source>
</evidence>
<dbReference type="InterPro" id="IPR000719">
    <property type="entry name" value="Prot_kinase_dom"/>
</dbReference>
<organism evidence="7 8">
    <name type="scientific">Tribonema minus</name>
    <dbReference type="NCBI Taxonomy" id="303371"/>
    <lineage>
        <taxon>Eukaryota</taxon>
        <taxon>Sar</taxon>
        <taxon>Stramenopiles</taxon>
        <taxon>Ochrophyta</taxon>
        <taxon>PX clade</taxon>
        <taxon>Xanthophyceae</taxon>
        <taxon>Tribonematales</taxon>
        <taxon>Tribonemataceae</taxon>
        <taxon>Tribonema</taxon>
    </lineage>
</organism>
<dbReference type="SMART" id="SM00220">
    <property type="entry name" value="S_TKc"/>
    <property type="match status" value="1"/>
</dbReference>
<dbReference type="AlphaFoldDB" id="A0A835YSX4"/>
<dbReference type="PROSITE" id="PS00108">
    <property type="entry name" value="PROTEIN_KINASE_ST"/>
    <property type="match status" value="1"/>
</dbReference>
<feature type="compositionally biased region" description="Basic and acidic residues" evidence="5">
    <location>
        <begin position="167"/>
        <end position="181"/>
    </location>
</feature>
<evidence type="ECO:0000313" key="8">
    <source>
        <dbReference type="Proteomes" id="UP000664859"/>
    </source>
</evidence>
<dbReference type="PANTHER" id="PTHR24348">
    <property type="entry name" value="SERINE/THREONINE-PROTEIN KINASE UNC-51-RELATED"/>
    <property type="match status" value="1"/>
</dbReference>
<name>A0A835YSX4_9STRA</name>
<keyword evidence="2" id="KW-0547">Nucleotide-binding</keyword>
<dbReference type="Pfam" id="PF00069">
    <property type="entry name" value="Pkinase"/>
    <property type="match status" value="1"/>
</dbReference>
<feature type="region of interest" description="Disordered" evidence="5">
    <location>
        <begin position="163"/>
        <end position="189"/>
    </location>
</feature>
<dbReference type="GO" id="GO:0010506">
    <property type="term" value="P:regulation of autophagy"/>
    <property type="evidence" value="ECO:0007669"/>
    <property type="project" value="InterPro"/>
</dbReference>
<feature type="region of interest" description="Disordered" evidence="5">
    <location>
        <begin position="1"/>
        <end position="33"/>
    </location>
</feature>
<accession>A0A835YSX4</accession>
<evidence type="ECO:0000256" key="3">
    <source>
        <dbReference type="ARBA" id="ARBA00022777"/>
    </source>
</evidence>
<keyword evidence="8" id="KW-1185">Reference proteome</keyword>
<dbReference type="SUPFAM" id="SSF56112">
    <property type="entry name" value="Protein kinase-like (PK-like)"/>
    <property type="match status" value="1"/>
</dbReference>
<protein>
    <submittedName>
        <fullName evidence="7">Kinase-like domain-containing protein</fullName>
    </submittedName>
</protein>
<dbReference type="GO" id="GO:0000407">
    <property type="term" value="C:phagophore assembly site"/>
    <property type="evidence" value="ECO:0007669"/>
    <property type="project" value="TreeGrafter"/>
</dbReference>
<keyword evidence="4" id="KW-0067">ATP-binding</keyword>